<feature type="transmembrane region" description="Helical" evidence="1">
    <location>
        <begin position="97"/>
        <end position="120"/>
    </location>
</feature>
<keyword evidence="1" id="KW-1133">Transmembrane helix</keyword>
<keyword evidence="1" id="KW-0812">Transmembrane</keyword>
<proteinExistence type="predicted"/>
<accession>A0A1F6Y712</accession>
<name>A0A1F6Y712_9BACT</name>
<organism evidence="2 3">
    <name type="scientific">Candidatus Nomurabacteria bacterium RIFCSPLOWO2_12_FULL_44_11</name>
    <dbReference type="NCBI Taxonomy" id="1801796"/>
    <lineage>
        <taxon>Bacteria</taxon>
        <taxon>Candidatus Nomuraibacteriota</taxon>
    </lineage>
</organism>
<protein>
    <recommendedName>
        <fullName evidence="4">Rod shape-determining protein MreD</fullName>
    </recommendedName>
</protein>
<evidence type="ECO:0008006" key="4">
    <source>
        <dbReference type="Google" id="ProtNLM"/>
    </source>
</evidence>
<evidence type="ECO:0000313" key="2">
    <source>
        <dbReference type="EMBL" id="OGJ02164.1"/>
    </source>
</evidence>
<feature type="transmembrane region" description="Helical" evidence="1">
    <location>
        <begin position="140"/>
        <end position="161"/>
    </location>
</feature>
<comment type="caution">
    <text evidence="2">The sequence shown here is derived from an EMBL/GenBank/DDBJ whole genome shotgun (WGS) entry which is preliminary data.</text>
</comment>
<evidence type="ECO:0000313" key="3">
    <source>
        <dbReference type="Proteomes" id="UP000178645"/>
    </source>
</evidence>
<dbReference type="AlphaFoldDB" id="A0A1F6Y712"/>
<feature type="transmembrane region" description="Helical" evidence="1">
    <location>
        <begin position="70"/>
        <end position="90"/>
    </location>
</feature>
<gene>
    <name evidence="2" type="ORF">A3G53_02100</name>
</gene>
<keyword evidence="1" id="KW-0472">Membrane</keyword>
<sequence length="184" mass="20357">MEAFQKNWLKFGTVFFVCLLFRLIPIRPPNIEPLLAAQMPFAKAYGAWPGFIFGFFSIVIYDIVTGTLGVWTLITAGTYGLLGFLAFIYFKNQKATAWSFAGFAILGTLAFDAVTGLSIGPLFFGQSFLGALSGQIPFTLWHLLGNVSFAFVLSPAIYNLALKNEKLENPMTTDLFLEKKISNL</sequence>
<dbReference type="Proteomes" id="UP000178645">
    <property type="component" value="Unassembled WGS sequence"/>
</dbReference>
<reference evidence="2 3" key="1">
    <citation type="journal article" date="2016" name="Nat. Commun.">
        <title>Thousands of microbial genomes shed light on interconnected biogeochemical processes in an aquifer system.</title>
        <authorList>
            <person name="Anantharaman K."/>
            <person name="Brown C.T."/>
            <person name="Hug L.A."/>
            <person name="Sharon I."/>
            <person name="Castelle C.J."/>
            <person name="Probst A.J."/>
            <person name="Thomas B.C."/>
            <person name="Singh A."/>
            <person name="Wilkins M.J."/>
            <person name="Karaoz U."/>
            <person name="Brodie E.L."/>
            <person name="Williams K.H."/>
            <person name="Hubbard S.S."/>
            <person name="Banfield J.F."/>
        </authorList>
    </citation>
    <scope>NUCLEOTIDE SEQUENCE [LARGE SCALE GENOMIC DNA]</scope>
</reference>
<dbReference type="Gene3D" id="1.10.1760.20">
    <property type="match status" value="1"/>
</dbReference>
<dbReference type="EMBL" id="MFVU01000011">
    <property type="protein sequence ID" value="OGJ02164.1"/>
    <property type="molecule type" value="Genomic_DNA"/>
</dbReference>
<evidence type="ECO:0000256" key="1">
    <source>
        <dbReference type="SAM" id="Phobius"/>
    </source>
</evidence>
<feature type="transmembrane region" description="Helical" evidence="1">
    <location>
        <begin position="45"/>
        <end position="64"/>
    </location>
</feature>